<evidence type="ECO:0000259" key="3">
    <source>
        <dbReference type="Pfam" id="PF21789"/>
    </source>
</evidence>
<dbReference type="Pfam" id="PF21789">
    <property type="entry name" value="TNP-like_RNaseH_C"/>
    <property type="match status" value="1"/>
</dbReference>
<organism evidence="4 5">
    <name type="scientific">Photinus pyralis</name>
    <name type="common">Common eastern firefly</name>
    <name type="synonym">Lampyris pyralis</name>
    <dbReference type="NCBI Taxonomy" id="7054"/>
    <lineage>
        <taxon>Eukaryota</taxon>
        <taxon>Metazoa</taxon>
        <taxon>Ecdysozoa</taxon>
        <taxon>Arthropoda</taxon>
        <taxon>Hexapoda</taxon>
        <taxon>Insecta</taxon>
        <taxon>Pterygota</taxon>
        <taxon>Neoptera</taxon>
        <taxon>Endopterygota</taxon>
        <taxon>Coleoptera</taxon>
        <taxon>Polyphaga</taxon>
        <taxon>Elateriformia</taxon>
        <taxon>Elateroidea</taxon>
        <taxon>Lampyridae</taxon>
        <taxon>Lampyrinae</taxon>
        <taxon>Photinus</taxon>
    </lineage>
</organism>
<sequence>MKRSWKEVPDFVQVQMGKKKIKKWPVSVKQIAMSVYYTSPAAYKTLKKYNVILPGVSTIKKWMQVFDFNAGFSSEVFRNIRMAARQMNEMQKICILSFDEMSIKRNLDYNKSKDLIEGFQDFGYLGRSNKLGDHVLVFYLQSVYAHWKTPVAYFISNGVVKANILSELIQKCLEELYICGLKVKATVCDQGTNNRSALKCLGVKNKQPFFFHNDRKYYALYDVPHLMKSIRNQLIVHNFEIDNSIVSWYDVEALYNADTRSEACRSAPRLTRAHIRPNPWQKMRVKLAVQVFSNSLAAAIKTAITKKVLHKNALNTAIFIEKLDCLFDALNSRTAKLQQKPYCRAISKKNSKIENLLRDSMEWVSSWKTCEGKRPPCFSGLHDTIQGILSLYSDLKEEHVTHLPTRRLNQDPLEHLFGFIRKRCGYERNPTARMVRLNLRAIINHNLKISTEGTNCEEFNECENIQFNVTNEKIKENKNPTTVAHDVTIKSWEIAEVSLERCATKYTVGYILRKLFRKYSCGDCKKYLVCYEESGNMNSDSELIFRKKYRGLAENRLIIPSQLTTEVFTTLFCVLKHNYEAYWSGSSVLKTLETVVVDIIAKKYPSWNLNNKCQVHRNFIVQFAILLFLHKKTLWKSREIRMEADRKKRMKRPGKLTILRHE</sequence>
<dbReference type="Pfam" id="PF21787">
    <property type="entry name" value="TNP-like_RNaseH_N"/>
    <property type="match status" value="1"/>
</dbReference>
<dbReference type="PANTHER" id="PTHR47577">
    <property type="entry name" value="THAP DOMAIN-CONTAINING PROTEIN 6"/>
    <property type="match status" value="1"/>
</dbReference>
<name>A0A5N4B244_PHOPY</name>
<feature type="domain" description="Transposable element P transposase-like RNase H C-terminal" evidence="3">
    <location>
        <begin position="408"/>
        <end position="434"/>
    </location>
</feature>
<evidence type="ECO:0000313" key="4">
    <source>
        <dbReference type="EMBL" id="KAB0803623.1"/>
    </source>
</evidence>
<evidence type="ECO:0000313" key="5">
    <source>
        <dbReference type="Proteomes" id="UP000327044"/>
    </source>
</evidence>
<evidence type="ECO:0008006" key="6">
    <source>
        <dbReference type="Google" id="ProtNLM"/>
    </source>
</evidence>
<feature type="domain" description="Transposable element P transposase-like GTP-binding insertion" evidence="2">
    <location>
        <begin position="225"/>
        <end position="335"/>
    </location>
</feature>
<comment type="caution">
    <text evidence="4">The sequence shown here is derived from an EMBL/GenBank/DDBJ whole genome shotgun (WGS) entry which is preliminary data.</text>
</comment>
<dbReference type="EMBL" id="VVIM01000001">
    <property type="protein sequence ID" value="KAB0803623.1"/>
    <property type="molecule type" value="Genomic_DNA"/>
</dbReference>
<dbReference type="Pfam" id="PF21788">
    <property type="entry name" value="TNP-like_GBD"/>
    <property type="match status" value="1"/>
</dbReference>
<dbReference type="PANTHER" id="PTHR47577:SF2">
    <property type="entry name" value="THAP DOMAIN CONTAINING 9"/>
    <property type="match status" value="1"/>
</dbReference>
<proteinExistence type="predicted"/>
<accession>A0A5N4B244</accession>
<dbReference type="Proteomes" id="UP000327044">
    <property type="component" value="Unassembled WGS sequence"/>
</dbReference>
<keyword evidence="5" id="KW-1185">Reference proteome</keyword>
<dbReference type="InParanoid" id="A0A5N4B244"/>
<dbReference type="AlphaFoldDB" id="A0A5N4B244"/>
<feature type="domain" description="Transposable element P transposase-like RNase H" evidence="1">
    <location>
        <begin position="69"/>
        <end position="202"/>
    </location>
</feature>
<dbReference type="InterPro" id="IPR048366">
    <property type="entry name" value="TNP-like_GBD"/>
</dbReference>
<evidence type="ECO:0000259" key="2">
    <source>
        <dbReference type="Pfam" id="PF21788"/>
    </source>
</evidence>
<evidence type="ECO:0000259" key="1">
    <source>
        <dbReference type="Pfam" id="PF21787"/>
    </source>
</evidence>
<reference evidence="4 5" key="1">
    <citation type="journal article" date="2018" name="Elife">
        <title>Firefly genomes illuminate parallel origins of bioluminescence in beetles.</title>
        <authorList>
            <person name="Fallon T.R."/>
            <person name="Lower S.E."/>
            <person name="Chang C.H."/>
            <person name="Bessho-Uehara M."/>
            <person name="Martin G.J."/>
            <person name="Bewick A.J."/>
            <person name="Behringer M."/>
            <person name="Debat H.J."/>
            <person name="Wong I."/>
            <person name="Day J.C."/>
            <person name="Suvorov A."/>
            <person name="Silva C.J."/>
            <person name="Stanger-Hall K.F."/>
            <person name="Hall D.W."/>
            <person name="Schmitz R.J."/>
            <person name="Nelson D.R."/>
            <person name="Lewis S.M."/>
            <person name="Shigenobu S."/>
            <person name="Bybee S.M."/>
            <person name="Larracuente A.M."/>
            <person name="Oba Y."/>
            <person name="Weng J.K."/>
        </authorList>
    </citation>
    <scope>NUCLEOTIDE SEQUENCE [LARGE SCALE GENOMIC DNA]</scope>
    <source>
        <strain evidence="4">1611_PpyrPB1</strain>
        <tissue evidence="4">Whole body</tissue>
    </source>
</reference>
<protein>
    <recommendedName>
        <fullName evidence="6">THAP-type domain-containing protein</fullName>
    </recommendedName>
</protein>
<dbReference type="InterPro" id="IPR048367">
    <property type="entry name" value="TNP-like_RNaseH_C"/>
</dbReference>
<gene>
    <name evidence="4" type="ORF">PPYR_00593</name>
</gene>
<dbReference type="InterPro" id="IPR048365">
    <property type="entry name" value="TNP-like_RNaseH_N"/>
</dbReference>